<dbReference type="GO" id="GO:0003676">
    <property type="term" value="F:nucleic acid binding"/>
    <property type="evidence" value="ECO:0007669"/>
    <property type="project" value="InterPro"/>
</dbReference>
<dbReference type="Gene3D" id="3.40.1350.10">
    <property type="match status" value="1"/>
</dbReference>
<evidence type="ECO:0000313" key="3">
    <source>
        <dbReference type="EMBL" id="ODS01953.1"/>
    </source>
</evidence>
<dbReference type="InterPro" id="IPR011856">
    <property type="entry name" value="tRNA_endonuc-like_dom_sf"/>
</dbReference>
<evidence type="ECO:0000256" key="1">
    <source>
        <dbReference type="ARBA" id="ARBA00006738"/>
    </source>
</evidence>
<dbReference type="NCBIfam" id="NF009151">
    <property type="entry name" value="PRK12497.1-5"/>
    <property type="match status" value="1"/>
</dbReference>
<organism evidence="3 4">
    <name type="scientific">Methyloceanibacter superfactus</name>
    <dbReference type="NCBI Taxonomy" id="1774969"/>
    <lineage>
        <taxon>Bacteria</taxon>
        <taxon>Pseudomonadati</taxon>
        <taxon>Pseudomonadota</taxon>
        <taxon>Alphaproteobacteria</taxon>
        <taxon>Hyphomicrobiales</taxon>
        <taxon>Hyphomicrobiaceae</taxon>
        <taxon>Methyloceanibacter</taxon>
    </lineage>
</organism>
<dbReference type="OrthoDB" id="9812968at2"/>
<name>A0A1E3W819_9HYPH</name>
<dbReference type="Proteomes" id="UP000094472">
    <property type="component" value="Unassembled WGS sequence"/>
</dbReference>
<dbReference type="RefSeq" id="WP_069440359.1">
    <property type="nucleotide sequence ID" value="NZ_LPWF01000002.1"/>
</dbReference>
<dbReference type="PANTHER" id="PTHR34039">
    <property type="entry name" value="UPF0102 PROTEIN YRAN"/>
    <property type="match status" value="1"/>
</dbReference>
<dbReference type="EMBL" id="LPWF01000002">
    <property type="protein sequence ID" value="ODS01953.1"/>
    <property type="molecule type" value="Genomic_DNA"/>
</dbReference>
<dbReference type="AlphaFoldDB" id="A0A1E3W819"/>
<comment type="similarity">
    <text evidence="1 2">Belongs to the UPF0102 family.</text>
</comment>
<dbReference type="InterPro" id="IPR003509">
    <property type="entry name" value="UPF0102_YraN-like"/>
</dbReference>
<sequence>MRAARTRAYRRGVFAERLAAALFRLKGYAIVARRYKTPVGEIDLVALRNRSLAFVEVKRRKSQDDAAWTLPTRQRRRIVRAAQYWLASHPEFAGYDMRFDVVLTAPWTWPRHLENAFPV</sequence>
<dbReference type="STRING" id="1774969.AUC69_00115"/>
<comment type="caution">
    <text evidence="3">The sequence shown here is derived from an EMBL/GenBank/DDBJ whole genome shotgun (WGS) entry which is preliminary data.</text>
</comment>
<dbReference type="SUPFAM" id="SSF52980">
    <property type="entry name" value="Restriction endonuclease-like"/>
    <property type="match status" value="1"/>
</dbReference>
<accession>A0A1E3W819</accession>
<reference evidence="3 4" key="1">
    <citation type="journal article" date="2016" name="Environ. Microbiol.">
        <title>New Methyloceanibacter diversity from North Sea sediments includes methanotroph containing solely the soluble methane monooxygenase.</title>
        <authorList>
            <person name="Vekeman B."/>
            <person name="Kerckhof F.M."/>
            <person name="Cremers G."/>
            <person name="de Vos P."/>
            <person name="Vandamme P."/>
            <person name="Boon N."/>
            <person name="Op den Camp H.J."/>
            <person name="Heylen K."/>
        </authorList>
    </citation>
    <scope>NUCLEOTIDE SEQUENCE [LARGE SCALE GENOMIC DNA]</scope>
    <source>
        <strain evidence="3 4">R-67175</strain>
    </source>
</reference>
<gene>
    <name evidence="3" type="ORF">AUC69_00115</name>
</gene>
<evidence type="ECO:0000313" key="4">
    <source>
        <dbReference type="Proteomes" id="UP000094472"/>
    </source>
</evidence>
<dbReference type="Pfam" id="PF02021">
    <property type="entry name" value="UPF0102"/>
    <property type="match status" value="1"/>
</dbReference>
<proteinExistence type="inferred from homology"/>
<dbReference type="PANTHER" id="PTHR34039:SF1">
    <property type="entry name" value="UPF0102 PROTEIN YRAN"/>
    <property type="match status" value="1"/>
</dbReference>
<evidence type="ECO:0000256" key="2">
    <source>
        <dbReference type="HAMAP-Rule" id="MF_00048"/>
    </source>
</evidence>
<dbReference type="HAMAP" id="MF_00048">
    <property type="entry name" value="UPF0102"/>
    <property type="match status" value="1"/>
</dbReference>
<dbReference type="InterPro" id="IPR011335">
    <property type="entry name" value="Restrct_endonuc-II-like"/>
</dbReference>
<keyword evidence="4" id="KW-1185">Reference proteome</keyword>
<protein>
    <recommendedName>
        <fullName evidence="2">UPF0102 protein AUC69_00115</fullName>
    </recommendedName>
</protein>